<keyword evidence="2" id="KW-1185">Reference proteome</keyword>
<dbReference type="EMBL" id="UYRU01058577">
    <property type="protein sequence ID" value="VDN14205.1"/>
    <property type="molecule type" value="Genomic_DNA"/>
</dbReference>
<dbReference type="Proteomes" id="UP000281553">
    <property type="component" value="Unassembled WGS sequence"/>
</dbReference>
<organism evidence="1 2">
    <name type="scientific">Dibothriocephalus latus</name>
    <name type="common">Fish tapeworm</name>
    <name type="synonym">Diphyllobothrium latum</name>
    <dbReference type="NCBI Taxonomy" id="60516"/>
    <lineage>
        <taxon>Eukaryota</taxon>
        <taxon>Metazoa</taxon>
        <taxon>Spiralia</taxon>
        <taxon>Lophotrochozoa</taxon>
        <taxon>Platyhelminthes</taxon>
        <taxon>Cestoda</taxon>
        <taxon>Eucestoda</taxon>
        <taxon>Diphyllobothriidea</taxon>
        <taxon>Diphyllobothriidae</taxon>
        <taxon>Dibothriocephalus</taxon>
    </lineage>
</organism>
<proteinExistence type="predicted"/>
<protein>
    <submittedName>
        <fullName evidence="1">Uncharacterized protein</fullName>
    </submittedName>
</protein>
<sequence>MSFRLSSNCTSLLPKLRLKRDEAVLEEMKHSYFIQNSAQPSFPVAQCLMIDSRIVRDVGECGHCFDDRLLCNKNLYFKSSAVHYPSICSALEKNRSLPYEMLDIVKCPEDYLLAYSGCSHTKKVTLHKQCYYLPSASNIQLRMLPALSKGYVL</sequence>
<evidence type="ECO:0000313" key="2">
    <source>
        <dbReference type="Proteomes" id="UP000281553"/>
    </source>
</evidence>
<dbReference type="AlphaFoldDB" id="A0A3P7LAN2"/>
<name>A0A3P7LAN2_DIBLA</name>
<accession>A0A3P7LAN2</accession>
<gene>
    <name evidence="1" type="ORF">DILT_LOCUS10036</name>
</gene>
<evidence type="ECO:0000313" key="1">
    <source>
        <dbReference type="EMBL" id="VDN14205.1"/>
    </source>
</evidence>
<reference evidence="1 2" key="1">
    <citation type="submission" date="2018-11" db="EMBL/GenBank/DDBJ databases">
        <authorList>
            <consortium name="Pathogen Informatics"/>
        </authorList>
    </citation>
    <scope>NUCLEOTIDE SEQUENCE [LARGE SCALE GENOMIC DNA]</scope>
</reference>